<keyword evidence="3" id="KW-0547">Nucleotide-binding</keyword>
<dbReference type="GO" id="GO:0016887">
    <property type="term" value="F:ATP hydrolysis activity"/>
    <property type="evidence" value="ECO:0007669"/>
    <property type="project" value="InterPro"/>
</dbReference>
<dbReference type="GO" id="GO:0005524">
    <property type="term" value="F:ATP binding"/>
    <property type="evidence" value="ECO:0007669"/>
    <property type="project" value="UniProtKB-KW"/>
</dbReference>
<sequence>MSITVNNISKKFGNQLAVNNLSFEVSKGEILGFLGPNGAGKSTTMKILAGYIPPSEGNATVCGFDVEKEALSVQKNIGYLPEHNPMYLDMYVHEFLKFCGKLQGLRGSSLNSRVKDMVELCGLSREQNKQIVTLSKGYRQRVGLAKALLHDPEVLILDEPTSGLDPNQILEIRSVIKEASRDKAVIFSTHIMQEVQALCDRVVVINLGSKVADKPVEGLGQELFKEKVVIIEFLEDASEEIFLNIEGVKSVKKVTGKKFLISSAEEKDIRPVLSSFAAGNNLTIVGLQQEERTLEEVFHKLTGGGK</sequence>
<dbReference type="InterPro" id="IPR003593">
    <property type="entry name" value="AAA+_ATPase"/>
</dbReference>
<dbReference type="Gene3D" id="3.40.50.300">
    <property type="entry name" value="P-loop containing nucleotide triphosphate hydrolases"/>
    <property type="match status" value="1"/>
</dbReference>
<comment type="similarity">
    <text evidence="1">Belongs to the ABC transporter superfamily.</text>
</comment>
<gene>
    <name evidence="6" type="primary">gldA</name>
    <name evidence="6" type="ORF">HH304_16920</name>
</gene>
<dbReference type="Proteomes" id="UP000559010">
    <property type="component" value="Unassembled WGS sequence"/>
</dbReference>
<dbReference type="AlphaFoldDB" id="A0A848IZX3"/>
<feature type="domain" description="ABC transporter" evidence="5">
    <location>
        <begin position="3"/>
        <end position="232"/>
    </location>
</feature>
<evidence type="ECO:0000259" key="5">
    <source>
        <dbReference type="PROSITE" id="PS50893"/>
    </source>
</evidence>
<organism evidence="6 7">
    <name type="scientific">Marinigracilibium pacificum</name>
    <dbReference type="NCBI Taxonomy" id="2729599"/>
    <lineage>
        <taxon>Bacteria</taxon>
        <taxon>Pseudomonadati</taxon>
        <taxon>Bacteroidota</taxon>
        <taxon>Cytophagia</taxon>
        <taxon>Cytophagales</taxon>
        <taxon>Flammeovirgaceae</taxon>
        <taxon>Marinigracilibium</taxon>
    </lineage>
</organism>
<keyword evidence="4 6" id="KW-0067">ATP-binding</keyword>
<evidence type="ECO:0000313" key="7">
    <source>
        <dbReference type="Proteomes" id="UP000559010"/>
    </source>
</evidence>
<evidence type="ECO:0000256" key="1">
    <source>
        <dbReference type="ARBA" id="ARBA00005417"/>
    </source>
</evidence>
<dbReference type="EMBL" id="JABBNU010000011">
    <property type="protein sequence ID" value="NMM50093.1"/>
    <property type="molecule type" value="Genomic_DNA"/>
</dbReference>
<keyword evidence="7" id="KW-1185">Reference proteome</keyword>
<dbReference type="InterPro" id="IPR027417">
    <property type="entry name" value="P-loop_NTPase"/>
</dbReference>
<protein>
    <submittedName>
        <fullName evidence="6">Gliding motility-associated ABC transporter ATP-binding subunit GldA</fullName>
    </submittedName>
</protein>
<dbReference type="Pfam" id="PF00005">
    <property type="entry name" value="ABC_tran"/>
    <property type="match status" value="1"/>
</dbReference>
<keyword evidence="2" id="KW-0813">Transport</keyword>
<dbReference type="PANTHER" id="PTHR43335:SF4">
    <property type="entry name" value="ABC TRANSPORTER, ATP-BINDING PROTEIN"/>
    <property type="match status" value="1"/>
</dbReference>
<evidence type="ECO:0000313" key="6">
    <source>
        <dbReference type="EMBL" id="NMM50093.1"/>
    </source>
</evidence>
<dbReference type="RefSeq" id="WP_169684304.1">
    <property type="nucleotide sequence ID" value="NZ_JABBNU010000011.1"/>
</dbReference>
<dbReference type="InterPro" id="IPR019864">
    <property type="entry name" value="Motility-assoc_ABC_GldA"/>
</dbReference>
<proteinExistence type="inferred from homology"/>
<name>A0A848IZX3_9BACT</name>
<evidence type="ECO:0000256" key="4">
    <source>
        <dbReference type="ARBA" id="ARBA00022840"/>
    </source>
</evidence>
<reference evidence="6 7" key="1">
    <citation type="submission" date="2020-04" db="EMBL/GenBank/DDBJ databases">
        <title>Flammeovirgaceae bacterium KN852 isolated from deep sea.</title>
        <authorList>
            <person name="Zhang D.-C."/>
        </authorList>
    </citation>
    <scope>NUCLEOTIDE SEQUENCE [LARGE SCALE GENOMIC DNA]</scope>
    <source>
        <strain evidence="6 7">KN852</strain>
    </source>
</reference>
<dbReference type="InterPro" id="IPR003439">
    <property type="entry name" value="ABC_transporter-like_ATP-bd"/>
</dbReference>
<dbReference type="NCBIfam" id="TIGR03522">
    <property type="entry name" value="GldA_ABC_ATP"/>
    <property type="match status" value="1"/>
</dbReference>
<dbReference type="PANTHER" id="PTHR43335">
    <property type="entry name" value="ABC TRANSPORTER, ATP-BINDING PROTEIN"/>
    <property type="match status" value="1"/>
</dbReference>
<comment type="caution">
    <text evidence="6">The sequence shown here is derived from an EMBL/GenBank/DDBJ whole genome shotgun (WGS) entry which is preliminary data.</text>
</comment>
<dbReference type="PROSITE" id="PS50893">
    <property type="entry name" value="ABC_TRANSPORTER_2"/>
    <property type="match status" value="1"/>
</dbReference>
<dbReference type="SUPFAM" id="SSF52540">
    <property type="entry name" value="P-loop containing nucleoside triphosphate hydrolases"/>
    <property type="match status" value="1"/>
</dbReference>
<evidence type="ECO:0000256" key="3">
    <source>
        <dbReference type="ARBA" id="ARBA00022741"/>
    </source>
</evidence>
<accession>A0A848IZX3</accession>
<evidence type="ECO:0000256" key="2">
    <source>
        <dbReference type="ARBA" id="ARBA00022448"/>
    </source>
</evidence>
<dbReference type="SMART" id="SM00382">
    <property type="entry name" value="AAA"/>
    <property type="match status" value="1"/>
</dbReference>
<dbReference type="CDD" id="cd03230">
    <property type="entry name" value="ABC_DR_subfamily_A"/>
    <property type="match status" value="1"/>
</dbReference>